<dbReference type="InterPro" id="IPR006153">
    <property type="entry name" value="Cation/H_exchanger_TM"/>
</dbReference>
<evidence type="ECO:0000256" key="4">
    <source>
        <dbReference type="ARBA" id="ARBA00022989"/>
    </source>
</evidence>
<protein>
    <submittedName>
        <fullName evidence="10">Cation:proton antiporter</fullName>
    </submittedName>
</protein>
<dbReference type="Pfam" id="PF00999">
    <property type="entry name" value="Na_H_Exchanger"/>
    <property type="match status" value="1"/>
</dbReference>
<keyword evidence="2" id="KW-0813">Transport</keyword>
<evidence type="ECO:0000256" key="1">
    <source>
        <dbReference type="ARBA" id="ARBA00004141"/>
    </source>
</evidence>
<feature type="region of interest" description="Disordered" evidence="7">
    <location>
        <begin position="399"/>
        <end position="418"/>
    </location>
</feature>
<dbReference type="EMBL" id="JANFNG010000032">
    <property type="protein sequence ID" value="MCQ4084258.1"/>
    <property type="molecule type" value="Genomic_DNA"/>
</dbReference>
<feature type="transmembrane region" description="Helical" evidence="8">
    <location>
        <begin position="39"/>
        <end position="60"/>
    </location>
</feature>
<gene>
    <name evidence="10" type="ORF">NGB36_27695</name>
</gene>
<feature type="transmembrane region" description="Helical" evidence="8">
    <location>
        <begin position="98"/>
        <end position="120"/>
    </location>
</feature>
<feature type="transmembrane region" description="Helical" evidence="8">
    <location>
        <begin position="366"/>
        <end position="388"/>
    </location>
</feature>
<dbReference type="InterPro" id="IPR038770">
    <property type="entry name" value="Na+/solute_symporter_sf"/>
</dbReference>
<dbReference type="Proteomes" id="UP001057702">
    <property type="component" value="Unassembled WGS sequence"/>
</dbReference>
<keyword evidence="4 8" id="KW-1133">Transmembrane helix</keyword>
<keyword evidence="5" id="KW-0406">Ion transport</keyword>
<keyword evidence="3 8" id="KW-0812">Transmembrane</keyword>
<evidence type="ECO:0000256" key="6">
    <source>
        <dbReference type="ARBA" id="ARBA00023136"/>
    </source>
</evidence>
<evidence type="ECO:0000313" key="10">
    <source>
        <dbReference type="EMBL" id="MCQ4084258.1"/>
    </source>
</evidence>
<evidence type="ECO:0000313" key="11">
    <source>
        <dbReference type="Proteomes" id="UP001057702"/>
    </source>
</evidence>
<accession>A0ABT1Q2U5</accession>
<keyword evidence="6 8" id="KW-0472">Membrane</keyword>
<name>A0ABT1Q2U5_9ACTN</name>
<feature type="transmembrane region" description="Helical" evidence="8">
    <location>
        <begin position="66"/>
        <end position="86"/>
    </location>
</feature>
<evidence type="ECO:0000256" key="7">
    <source>
        <dbReference type="SAM" id="MobiDB-lite"/>
    </source>
</evidence>
<feature type="transmembrane region" description="Helical" evidence="8">
    <location>
        <begin position="6"/>
        <end position="27"/>
    </location>
</feature>
<dbReference type="PANTHER" id="PTHR32468">
    <property type="entry name" value="CATION/H + ANTIPORTER"/>
    <property type="match status" value="1"/>
</dbReference>
<dbReference type="RefSeq" id="WP_255923313.1">
    <property type="nucleotide sequence ID" value="NZ_JANFNG010000032.1"/>
</dbReference>
<feature type="domain" description="Cation/H+ exchanger transmembrane" evidence="9">
    <location>
        <begin position="22"/>
        <end position="388"/>
    </location>
</feature>
<dbReference type="PANTHER" id="PTHR32468:SF0">
    <property type="entry name" value="K(+)_H(+) ANTIPORTER 1"/>
    <property type="match status" value="1"/>
</dbReference>
<sequence length="418" mass="43461">MPAHLVAPFFLALATALALAWTLGAAARAIRQPSVLGELLAGILVGPTLWHGAIAAHLLPVAVRPYLNALATLGLALFMFAAGTELEHSLMRSQGRIAVSVALTSVLLPFALGCVLALYLAGQRPTTHTAGFVLFLGAATAVTAFPVLARILADRGLLRTRIGAIALGSAMLADLLAWSLLAVVLTVIGAGQWHALLIPLYVLAMWAGVRPLLRSLLNGAGAAAGAVVMCGLVLSCFAADWIGLHYMFGAFVFGAAMPRDPTAAAAGFVEQLRQSGGYFLLPVYFVMAGLNVDLSAMGSGAFTDLALILVTAVTGKALGTWGGARLRGLPARESWILATLMNTRGLTEFVVLTVGLQLGVLDTRMYSLMVVMALVTTFMAGPLLTVLLPGADTGIVERPQEAELPGVPRAGAGQSRHQ</sequence>
<dbReference type="InterPro" id="IPR050794">
    <property type="entry name" value="CPA2_transporter"/>
</dbReference>
<evidence type="ECO:0000256" key="3">
    <source>
        <dbReference type="ARBA" id="ARBA00022692"/>
    </source>
</evidence>
<feature type="transmembrane region" description="Helical" evidence="8">
    <location>
        <begin position="164"/>
        <end position="185"/>
    </location>
</feature>
<comment type="subcellular location">
    <subcellularLocation>
        <location evidence="1">Membrane</location>
        <topology evidence="1">Multi-pass membrane protein</topology>
    </subcellularLocation>
</comment>
<feature type="transmembrane region" description="Helical" evidence="8">
    <location>
        <begin position="305"/>
        <end position="324"/>
    </location>
</feature>
<evidence type="ECO:0000256" key="8">
    <source>
        <dbReference type="SAM" id="Phobius"/>
    </source>
</evidence>
<evidence type="ECO:0000259" key="9">
    <source>
        <dbReference type="Pfam" id="PF00999"/>
    </source>
</evidence>
<evidence type="ECO:0000256" key="5">
    <source>
        <dbReference type="ARBA" id="ARBA00023065"/>
    </source>
</evidence>
<feature type="transmembrane region" description="Helical" evidence="8">
    <location>
        <begin position="216"/>
        <end position="235"/>
    </location>
</feature>
<feature type="transmembrane region" description="Helical" evidence="8">
    <location>
        <begin position="191"/>
        <end position="209"/>
    </location>
</feature>
<feature type="transmembrane region" description="Helical" evidence="8">
    <location>
        <begin position="132"/>
        <end position="152"/>
    </location>
</feature>
<feature type="transmembrane region" description="Helical" evidence="8">
    <location>
        <begin position="336"/>
        <end position="360"/>
    </location>
</feature>
<organism evidence="10 11">
    <name type="scientific">Streptomyces humicola</name>
    <dbReference type="NCBI Taxonomy" id="2953240"/>
    <lineage>
        <taxon>Bacteria</taxon>
        <taxon>Bacillati</taxon>
        <taxon>Actinomycetota</taxon>
        <taxon>Actinomycetes</taxon>
        <taxon>Kitasatosporales</taxon>
        <taxon>Streptomycetaceae</taxon>
        <taxon>Streptomyces</taxon>
    </lineage>
</organism>
<proteinExistence type="predicted"/>
<reference evidence="10" key="1">
    <citation type="submission" date="2022-06" db="EMBL/GenBank/DDBJ databases">
        <title>Draft genome sequence of Streptomyces sp. RB6PN25 isolated from peat swamp forest in Thailand.</title>
        <authorList>
            <person name="Duangmal K."/>
            <person name="Klaysubun C."/>
        </authorList>
    </citation>
    <scope>NUCLEOTIDE SEQUENCE</scope>
    <source>
        <strain evidence="10">RB6PN25</strain>
    </source>
</reference>
<comment type="caution">
    <text evidence="10">The sequence shown here is derived from an EMBL/GenBank/DDBJ whole genome shotgun (WGS) entry which is preliminary data.</text>
</comment>
<dbReference type="Gene3D" id="1.20.1530.20">
    <property type="match status" value="1"/>
</dbReference>
<keyword evidence="11" id="KW-1185">Reference proteome</keyword>
<evidence type="ECO:0000256" key="2">
    <source>
        <dbReference type="ARBA" id="ARBA00022448"/>
    </source>
</evidence>